<keyword evidence="2" id="KW-1185">Reference proteome</keyword>
<evidence type="ECO:0000313" key="1">
    <source>
        <dbReference type="EMBL" id="SZX61470.1"/>
    </source>
</evidence>
<dbReference type="SUPFAM" id="SSF52540">
    <property type="entry name" value="P-loop containing nucleoside triphosphate hydrolases"/>
    <property type="match status" value="1"/>
</dbReference>
<dbReference type="EMBL" id="FNXT01000146">
    <property type="protein sequence ID" value="SZX61470.1"/>
    <property type="molecule type" value="Genomic_DNA"/>
</dbReference>
<protein>
    <submittedName>
        <fullName evidence="1">Uncharacterized protein</fullName>
    </submittedName>
</protein>
<reference evidence="1 2" key="1">
    <citation type="submission" date="2016-10" db="EMBL/GenBank/DDBJ databases">
        <authorList>
            <person name="Cai Z."/>
        </authorList>
    </citation>
    <scope>NUCLEOTIDE SEQUENCE [LARGE SCALE GENOMIC DNA]</scope>
</reference>
<organism evidence="1 2">
    <name type="scientific">Tetradesmus obliquus</name>
    <name type="common">Green alga</name>
    <name type="synonym">Acutodesmus obliquus</name>
    <dbReference type="NCBI Taxonomy" id="3088"/>
    <lineage>
        <taxon>Eukaryota</taxon>
        <taxon>Viridiplantae</taxon>
        <taxon>Chlorophyta</taxon>
        <taxon>core chlorophytes</taxon>
        <taxon>Chlorophyceae</taxon>
        <taxon>CS clade</taxon>
        <taxon>Sphaeropleales</taxon>
        <taxon>Scenedesmaceae</taxon>
        <taxon>Tetradesmus</taxon>
    </lineage>
</organism>
<proteinExistence type="predicted"/>
<evidence type="ECO:0000313" key="2">
    <source>
        <dbReference type="Proteomes" id="UP000256970"/>
    </source>
</evidence>
<dbReference type="AlphaFoldDB" id="A0A383V941"/>
<dbReference type="Proteomes" id="UP000256970">
    <property type="component" value="Unassembled WGS sequence"/>
</dbReference>
<sequence length="659" mass="69027">MRSYGTSNEGQAVEALHRNAHSVAGTGISSTSHRTAALPGVAVIGFQGSGKSSTINALIRHWNHTARGNNEDADMEQELAQLESSGINWLQLLQCDRAYRDADPDCSKQALDECNRVVQWSDDAAAAAGGAELLGFAQQDTVQVAQWDAQAGLEGPRHLGLAWLDFDPLKADYLAATGNEGHTSITSAAYGPGDSSDDEDQVSMADATNCLHKEPVRLALRLLGHFQPAEQLRAFTHMMQLPGPVTFPSALRDVMGCTYTYRPAQQAAPMPPQLWRVLAKCLSLSFLQPAYNPLCAALQGCRVSLGSPEQCGMQWSLMDTRGTSTTSAAQLRHLEAQGLMPVSAALFLVASSPEGEASAGDMHQLAKSMLLAPVLRSLASRPAAAAAADAAPSAPVPAAAGAAGATVGQISRPAAAAAAAAAAASVAVPAAPSSAQLPIALVLLGDKVFADALSAVRRAYDAARKAAAAACLGQLITQNDAERQLLRCSRGESPDIPAAAAPDFSAACFALQQACRVLQDRQQRGERNLLGQLVQRLRWQPQCMGATEAAIEACIESCVQVITLYPRCVSGSHPGFPKLDEQQGGYTSLQDFLQQVADSVQGQAAELQQLQQLQDLAAAATAVFRRVPELCSMAASASAAAGGAAGDPEQLLQLLQTQL</sequence>
<accession>A0A383V941</accession>
<gene>
    <name evidence="1" type="ORF">BQ4739_LOCUS1959</name>
</gene>
<name>A0A383V941_TETOB</name>
<dbReference type="InterPro" id="IPR027417">
    <property type="entry name" value="P-loop_NTPase"/>
</dbReference>